<gene>
    <name evidence="7" type="ordered locus">HCH_05211</name>
</gene>
<dbReference type="Proteomes" id="UP000000238">
    <property type="component" value="Chromosome"/>
</dbReference>
<evidence type="ECO:0000256" key="5">
    <source>
        <dbReference type="ARBA" id="ARBA00023136"/>
    </source>
</evidence>
<dbReference type="HOGENOM" id="CLU_043611_0_2_6"/>
<evidence type="ECO:0000313" key="8">
    <source>
        <dbReference type="Proteomes" id="UP000000238"/>
    </source>
</evidence>
<feature type="transmembrane region" description="Helical" evidence="6">
    <location>
        <begin position="45"/>
        <end position="65"/>
    </location>
</feature>
<dbReference type="PANTHER" id="PTHR13929">
    <property type="entry name" value="1,4-DIHYDROXY-2-NAPHTHOATE OCTAPRENYLTRANSFERASE"/>
    <property type="match status" value="1"/>
</dbReference>
<keyword evidence="4 6" id="KW-1133">Transmembrane helix</keyword>
<keyword evidence="8" id="KW-1185">Reference proteome</keyword>
<protein>
    <submittedName>
        <fullName evidence="7">1,4-dihydroxy-2-naphthoate octaprenyltransferase</fullName>
    </submittedName>
</protein>
<name>Q2SBT7_HAHCH</name>
<dbReference type="KEGG" id="hch:HCH_05211"/>
<dbReference type="GO" id="GO:0042371">
    <property type="term" value="P:vitamin K biosynthetic process"/>
    <property type="evidence" value="ECO:0007669"/>
    <property type="project" value="TreeGrafter"/>
</dbReference>
<organism evidence="7 8">
    <name type="scientific">Hahella chejuensis (strain KCTC 2396)</name>
    <dbReference type="NCBI Taxonomy" id="349521"/>
    <lineage>
        <taxon>Bacteria</taxon>
        <taxon>Pseudomonadati</taxon>
        <taxon>Pseudomonadota</taxon>
        <taxon>Gammaproteobacteria</taxon>
        <taxon>Oceanospirillales</taxon>
        <taxon>Hahellaceae</taxon>
        <taxon>Hahella</taxon>
    </lineage>
</organism>
<evidence type="ECO:0000256" key="1">
    <source>
        <dbReference type="ARBA" id="ARBA00004141"/>
    </source>
</evidence>
<reference evidence="7 8" key="1">
    <citation type="journal article" date="2005" name="Nucleic Acids Res.">
        <title>Genomic blueprint of Hahella chejuensis, a marine microbe producing an algicidal agent.</title>
        <authorList>
            <person name="Jeong H."/>
            <person name="Yim J.H."/>
            <person name="Lee C."/>
            <person name="Choi S.-H."/>
            <person name="Park Y.K."/>
            <person name="Yoon S.H."/>
            <person name="Hur C.-G."/>
            <person name="Kang H.-Y."/>
            <person name="Kim D."/>
            <person name="Lee H.H."/>
            <person name="Park K.H."/>
            <person name="Park S.-H."/>
            <person name="Park H.-S."/>
            <person name="Lee H.K."/>
            <person name="Oh T.K."/>
            <person name="Kim J.F."/>
        </authorList>
    </citation>
    <scope>NUCLEOTIDE SEQUENCE [LARGE SCALE GENOMIC DNA]</scope>
    <source>
        <strain evidence="7 8">KCTC 2396</strain>
    </source>
</reference>
<dbReference type="PIRSF" id="PIRSF005355">
    <property type="entry name" value="UBIAD1"/>
    <property type="match status" value="1"/>
</dbReference>
<evidence type="ECO:0000256" key="6">
    <source>
        <dbReference type="SAM" id="Phobius"/>
    </source>
</evidence>
<evidence type="ECO:0000256" key="2">
    <source>
        <dbReference type="ARBA" id="ARBA00022679"/>
    </source>
</evidence>
<dbReference type="EMBL" id="CP000155">
    <property type="protein sequence ID" value="ABC31887.1"/>
    <property type="molecule type" value="Genomic_DNA"/>
</dbReference>
<evidence type="ECO:0000256" key="4">
    <source>
        <dbReference type="ARBA" id="ARBA00022989"/>
    </source>
</evidence>
<dbReference type="GO" id="GO:0016020">
    <property type="term" value="C:membrane"/>
    <property type="evidence" value="ECO:0007669"/>
    <property type="project" value="UniProtKB-SubCell"/>
</dbReference>
<feature type="transmembrane region" description="Helical" evidence="6">
    <location>
        <begin position="86"/>
        <end position="108"/>
    </location>
</feature>
<dbReference type="OrthoDB" id="9767568at2"/>
<feature type="transmembrane region" description="Helical" evidence="6">
    <location>
        <begin position="143"/>
        <end position="163"/>
    </location>
</feature>
<evidence type="ECO:0000313" key="7">
    <source>
        <dbReference type="EMBL" id="ABC31887.1"/>
    </source>
</evidence>
<dbReference type="InterPro" id="IPR000537">
    <property type="entry name" value="UbiA_prenyltransferase"/>
</dbReference>
<dbReference type="CDD" id="cd13962">
    <property type="entry name" value="PT_UbiA_UBIAD1"/>
    <property type="match status" value="1"/>
</dbReference>
<feature type="transmembrane region" description="Helical" evidence="6">
    <location>
        <begin position="21"/>
        <end position="39"/>
    </location>
</feature>
<proteinExistence type="predicted"/>
<keyword evidence="5 6" id="KW-0472">Membrane</keyword>
<feature type="transmembrane region" description="Helical" evidence="6">
    <location>
        <begin position="215"/>
        <end position="234"/>
    </location>
</feature>
<keyword evidence="3 6" id="KW-0812">Transmembrane</keyword>
<dbReference type="InterPro" id="IPR026046">
    <property type="entry name" value="UBIAD1"/>
</dbReference>
<comment type="subcellular location">
    <subcellularLocation>
        <location evidence="1">Membrane</location>
        <topology evidence="1">Multi-pass membrane protein</topology>
    </subcellularLocation>
</comment>
<dbReference type="STRING" id="349521.HCH_05211"/>
<feature type="transmembrane region" description="Helical" evidence="6">
    <location>
        <begin position="114"/>
        <end position="131"/>
    </location>
</feature>
<evidence type="ECO:0000256" key="3">
    <source>
        <dbReference type="ARBA" id="ARBA00022692"/>
    </source>
</evidence>
<dbReference type="AlphaFoldDB" id="Q2SBT7"/>
<dbReference type="Pfam" id="PF01040">
    <property type="entry name" value="UbiA"/>
    <property type="match status" value="1"/>
</dbReference>
<dbReference type="eggNOG" id="COG1575">
    <property type="taxonomic scope" value="Bacteria"/>
</dbReference>
<keyword evidence="2 7" id="KW-0808">Transferase</keyword>
<sequence length="288" mass="30769">MTAAAPQTTNKYRFASALRPFSLIIAIACCSIAFAPTVPDADFSALLATLTFIATLLAQCGVNLINDWSDQSQPELRLSPDQIHAIRRNFALGMACFAIAAILGSVIMSIRGPVIALLAMAGFAGCLAYTIEPFNLKRRGLGLILVFVLMGPLLITGAGFSATGNWSQTLLLDSIAFGPLISLVLMANEIRDIEKDLRHGDRTLSSILGLPRAKAAFLALLGLTAFGYIALIALDRLSSPVWMSGSCIFALFLARQLLQMHSITSRHNLPQLAGRLTGVTALCHVLSI</sequence>
<dbReference type="PANTHER" id="PTHR13929:SF0">
    <property type="entry name" value="UBIA PRENYLTRANSFERASE DOMAIN-CONTAINING PROTEIN 1"/>
    <property type="match status" value="1"/>
</dbReference>
<dbReference type="GO" id="GO:0004659">
    <property type="term" value="F:prenyltransferase activity"/>
    <property type="evidence" value="ECO:0007669"/>
    <property type="project" value="InterPro"/>
</dbReference>
<accession>Q2SBT7</accession>
<dbReference type="RefSeq" id="WP_011398951.1">
    <property type="nucleotide sequence ID" value="NC_007645.1"/>
</dbReference>
<dbReference type="GO" id="GO:0009234">
    <property type="term" value="P:menaquinone biosynthetic process"/>
    <property type="evidence" value="ECO:0007669"/>
    <property type="project" value="TreeGrafter"/>
</dbReference>